<proteinExistence type="inferred from homology"/>
<keyword evidence="5 7" id="KW-1133">Transmembrane helix</keyword>
<accession>C9ZAA8</accession>
<feature type="transmembrane region" description="Helical" evidence="7">
    <location>
        <begin position="258"/>
        <end position="278"/>
    </location>
</feature>
<dbReference type="InterPro" id="IPR000515">
    <property type="entry name" value="MetI-like"/>
</dbReference>
<dbReference type="AlphaFoldDB" id="C9ZAA8"/>
<evidence type="ECO:0000256" key="1">
    <source>
        <dbReference type="ARBA" id="ARBA00004651"/>
    </source>
</evidence>
<dbReference type="Proteomes" id="UP000001444">
    <property type="component" value="Chromosome"/>
</dbReference>
<dbReference type="InterPro" id="IPR035906">
    <property type="entry name" value="MetI-like_sf"/>
</dbReference>
<dbReference type="SUPFAM" id="SSF161098">
    <property type="entry name" value="MetI-like"/>
    <property type="match status" value="1"/>
</dbReference>
<feature type="transmembrane region" description="Helical" evidence="7">
    <location>
        <begin position="203"/>
        <end position="227"/>
    </location>
</feature>
<feature type="transmembrane region" description="Helical" evidence="7">
    <location>
        <begin position="312"/>
        <end position="332"/>
    </location>
</feature>
<keyword evidence="6 7" id="KW-0472">Membrane</keyword>
<dbReference type="GO" id="GO:0055085">
    <property type="term" value="P:transmembrane transport"/>
    <property type="evidence" value="ECO:0007669"/>
    <property type="project" value="InterPro"/>
</dbReference>
<evidence type="ECO:0000256" key="4">
    <source>
        <dbReference type="ARBA" id="ARBA00022692"/>
    </source>
</evidence>
<evidence type="ECO:0000313" key="10">
    <source>
        <dbReference type="EMBL" id="CBG70102.1"/>
    </source>
</evidence>
<protein>
    <submittedName>
        <fullName evidence="10">Putative binding-protein dependent transport protein</fullName>
    </submittedName>
</protein>
<evidence type="ECO:0000256" key="3">
    <source>
        <dbReference type="ARBA" id="ARBA00022475"/>
    </source>
</evidence>
<evidence type="ECO:0000313" key="11">
    <source>
        <dbReference type="Proteomes" id="UP000001444"/>
    </source>
</evidence>
<dbReference type="GO" id="GO:0005886">
    <property type="term" value="C:plasma membrane"/>
    <property type="evidence" value="ECO:0007669"/>
    <property type="project" value="UniProtKB-SubCell"/>
</dbReference>
<dbReference type="Gene3D" id="1.10.3720.10">
    <property type="entry name" value="MetI-like"/>
    <property type="match status" value="1"/>
</dbReference>
<feature type="transmembrane region" description="Helical" evidence="7">
    <location>
        <begin position="50"/>
        <end position="80"/>
    </location>
</feature>
<dbReference type="CDD" id="cd06261">
    <property type="entry name" value="TM_PBP2"/>
    <property type="match status" value="1"/>
</dbReference>
<keyword evidence="11" id="KW-1185">Reference proteome</keyword>
<dbReference type="Pfam" id="PF00528">
    <property type="entry name" value="BPD_transp_1"/>
    <property type="match status" value="1"/>
</dbReference>
<name>C9ZAA8_STRSW</name>
<dbReference type="STRING" id="680198.SCAB_29971"/>
<gene>
    <name evidence="10" type="ordered locus">SCAB_29971</name>
</gene>
<dbReference type="eggNOG" id="COG1175">
    <property type="taxonomic scope" value="Bacteria"/>
</dbReference>
<dbReference type="EMBL" id="FN554889">
    <property type="protein sequence ID" value="CBG70102.1"/>
    <property type="molecule type" value="Genomic_DNA"/>
</dbReference>
<sequence>MAARPGREEDPPVKTVEPVEPVPAAGPGRKQAPPAGEAARRPPRRNRERLHGLLMSAPAVAGLIAFVGIPFCYAVVLSFYNVRLGSPLEPTFFGVEQYRRLFTDPDLSGPFLRALLNNLTFAVVVVPLQTGLALGLAILLNRKLKAIGLFRSLFFMPVVFPMALVAVIWRLILARSDQGMLNSVLDALSLGNWGAFDWLGDGLTAMASIIVLSVWQGVGFQMVILLAGLQQIPDERYEAARLDRASAWQQFRHITLPGIRGTLVFVAMLTSVLSFRVFDQVYVLVKGGGLDEDAARTVMYQAVTTAFDQNNVGQASAITVVFFLIVVALTLIQRRVVRPDNED</sequence>
<dbReference type="PROSITE" id="PS50928">
    <property type="entry name" value="ABC_TM1"/>
    <property type="match status" value="1"/>
</dbReference>
<evidence type="ECO:0000256" key="7">
    <source>
        <dbReference type="RuleBase" id="RU363032"/>
    </source>
</evidence>
<reference evidence="10 11" key="1">
    <citation type="journal article" date="2010" name="Mol. Plant Microbe Interact.">
        <title>Streptomyces scabies 87-22 contains a coronafacic acid-like biosynthetic cluster that contributes to plant-microbe interactions.</title>
        <authorList>
            <person name="Bignell D.R."/>
            <person name="Seipke R.F."/>
            <person name="Huguet-Tapia J.C."/>
            <person name="Chambers A.H."/>
            <person name="Parry R.J."/>
            <person name="Loria R."/>
        </authorList>
    </citation>
    <scope>NUCLEOTIDE SEQUENCE [LARGE SCALE GENOMIC DNA]</scope>
    <source>
        <strain evidence="10 11">87.22</strain>
    </source>
</reference>
<feature type="domain" description="ABC transmembrane type-1" evidence="9">
    <location>
        <begin position="115"/>
        <end position="333"/>
    </location>
</feature>
<evidence type="ECO:0000256" key="8">
    <source>
        <dbReference type="SAM" id="MobiDB-lite"/>
    </source>
</evidence>
<evidence type="ECO:0000259" key="9">
    <source>
        <dbReference type="PROSITE" id="PS50928"/>
    </source>
</evidence>
<dbReference type="PANTHER" id="PTHR30193:SF37">
    <property type="entry name" value="INNER MEMBRANE ABC TRANSPORTER PERMEASE PROTEIN YCJO"/>
    <property type="match status" value="1"/>
</dbReference>
<feature type="compositionally biased region" description="Basic and acidic residues" evidence="8">
    <location>
        <begin position="1"/>
        <end position="12"/>
    </location>
</feature>
<feature type="transmembrane region" description="Helical" evidence="7">
    <location>
        <begin position="152"/>
        <end position="172"/>
    </location>
</feature>
<dbReference type="InterPro" id="IPR051393">
    <property type="entry name" value="ABC_transporter_permease"/>
</dbReference>
<organism evidence="10 11">
    <name type="scientific">Streptomyces scabiei (strain 87.22)</name>
    <dbReference type="NCBI Taxonomy" id="680198"/>
    <lineage>
        <taxon>Bacteria</taxon>
        <taxon>Bacillati</taxon>
        <taxon>Actinomycetota</taxon>
        <taxon>Actinomycetes</taxon>
        <taxon>Kitasatosporales</taxon>
        <taxon>Streptomycetaceae</taxon>
        <taxon>Streptomyces</taxon>
    </lineage>
</organism>
<evidence type="ECO:0000256" key="2">
    <source>
        <dbReference type="ARBA" id="ARBA00022448"/>
    </source>
</evidence>
<dbReference type="KEGG" id="scb:SCAB_29971"/>
<evidence type="ECO:0000256" key="6">
    <source>
        <dbReference type="ARBA" id="ARBA00023136"/>
    </source>
</evidence>
<keyword evidence="2 7" id="KW-0813">Transport</keyword>
<comment type="similarity">
    <text evidence="7">Belongs to the binding-protein-dependent transport system permease family.</text>
</comment>
<dbReference type="HOGENOM" id="CLU_016047_0_2_11"/>
<feature type="transmembrane region" description="Helical" evidence="7">
    <location>
        <begin position="119"/>
        <end position="140"/>
    </location>
</feature>
<dbReference type="PANTHER" id="PTHR30193">
    <property type="entry name" value="ABC TRANSPORTER PERMEASE PROTEIN"/>
    <property type="match status" value="1"/>
</dbReference>
<keyword evidence="3" id="KW-1003">Cell membrane</keyword>
<feature type="compositionally biased region" description="Low complexity" evidence="8">
    <location>
        <begin position="13"/>
        <end position="23"/>
    </location>
</feature>
<keyword evidence="4 7" id="KW-0812">Transmembrane</keyword>
<feature type="region of interest" description="Disordered" evidence="8">
    <location>
        <begin position="1"/>
        <end position="44"/>
    </location>
</feature>
<comment type="subcellular location">
    <subcellularLocation>
        <location evidence="1 7">Cell membrane</location>
        <topology evidence="1 7">Multi-pass membrane protein</topology>
    </subcellularLocation>
</comment>
<evidence type="ECO:0000256" key="5">
    <source>
        <dbReference type="ARBA" id="ARBA00022989"/>
    </source>
</evidence>